<proteinExistence type="predicted"/>
<comment type="caution">
    <text evidence="1">The sequence shown here is derived from an EMBL/GenBank/DDBJ whole genome shotgun (WGS) entry which is preliminary data.</text>
</comment>
<accession>A0ACC0Y2V8</accession>
<reference evidence="2" key="1">
    <citation type="journal article" date="2023" name="G3 (Bethesda)">
        <title>Genome assembly and association tests identify interacting loci associated with vigor, precocity, and sex in interspecific pistachio rootstocks.</title>
        <authorList>
            <person name="Palmer W."/>
            <person name="Jacygrad E."/>
            <person name="Sagayaradj S."/>
            <person name="Cavanaugh K."/>
            <person name="Han R."/>
            <person name="Bertier L."/>
            <person name="Beede B."/>
            <person name="Kafkas S."/>
            <person name="Golino D."/>
            <person name="Preece J."/>
            <person name="Michelmore R."/>
        </authorList>
    </citation>
    <scope>NUCLEOTIDE SEQUENCE [LARGE SCALE GENOMIC DNA]</scope>
</reference>
<name>A0ACC0Y2V8_9ROSI</name>
<sequence length="87" mass="9873">MGPYSSKCLGRFMALALKCYEDETASTFNVGSGERIREPIFNASESKLSQQIHTSHLGILRESPHHLSIPKETHTCPVAFRRWKRPC</sequence>
<protein>
    <submittedName>
        <fullName evidence="1">Uncharacterized protein</fullName>
    </submittedName>
</protein>
<dbReference type="Proteomes" id="UP001163603">
    <property type="component" value="Chromosome 9"/>
</dbReference>
<organism evidence="1 2">
    <name type="scientific">Pistacia integerrima</name>
    <dbReference type="NCBI Taxonomy" id="434235"/>
    <lineage>
        <taxon>Eukaryota</taxon>
        <taxon>Viridiplantae</taxon>
        <taxon>Streptophyta</taxon>
        <taxon>Embryophyta</taxon>
        <taxon>Tracheophyta</taxon>
        <taxon>Spermatophyta</taxon>
        <taxon>Magnoliopsida</taxon>
        <taxon>eudicotyledons</taxon>
        <taxon>Gunneridae</taxon>
        <taxon>Pentapetalae</taxon>
        <taxon>rosids</taxon>
        <taxon>malvids</taxon>
        <taxon>Sapindales</taxon>
        <taxon>Anacardiaceae</taxon>
        <taxon>Pistacia</taxon>
    </lineage>
</organism>
<gene>
    <name evidence="1" type="ORF">Pint_35109</name>
</gene>
<evidence type="ECO:0000313" key="1">
    <source>
        <dbReference type="EMBL" id="KAJ0027843.1"/>
    </source>
</evidence>
<evidence type="ECO:0000313" key="2">
    <source>
        <dbReference type="Proteomes" id="UP001163603"/>
    </source>
</evidence>
<dbReference type="EMBL" id="CM047744">
    <property type="protein sequence ID" value="KAJ0027843.1"/>
    <property type="molecule type" value="Genomic_DNA"/>
</dbReference>
<keyword evidence="2" id="KW-1185">Reference proteome</keyword>